<evidence type="ECO:0000313" key="4">
    <source>
        <dbReference type="Proteomes" id="UP000275180"/>
    </source>
</evidence>
<organism evidence="3 4">
    <name type="scientific">Vandammella animalimorsus</name>
    <dbReference type="NCBI Taxonomy" id="2029117"/>
    <lineage>
        <taxon>Bacteria</taxon>
        <taxon>Pseudomonadati</taxon>
        <taxon>Pseudomonadota</taxon>
        <taxon>Betaproteobacteria</taxon>
        <taxon>Burkholderiales</taxon>
        <taxon>Comamonadaceae</taxon>
        <taxon>Vandammella</taxon>
    </lineage>
</organism>
<feature type="compositionally biased region" description="Low complexity" evidence="1">
    <location>
        <begin position="273"/>
        <end position="282"/>
    </location>
</feature>
<evidence type="ECO:0000313" key="3">
    <source>
        <dbReference type="EMBL" id="RMX15596.1"/>
    </source>
</evidence>
<feature type="region of interest" description="Disordered" evidence="1">
    <location>
        <begin position="1"/>
        <end position="21"/>
    </location>
</feature>
<protein>
    <recommendedName>
        <fullName evidence="2">Transglutaminase-like domain-containing protein</fullName>
    </recommendedName>
</protein>
<name>A0A3M6RJJ4_9BURK</name>
<feature type="compositionally biased region" description="Polar residues" evidence="1">
    <location>
        <begin position="283"/>
        <end position="294"/>
    </location>
</feature>
<feature type="region of interest" description="Disordered" evidence="1">
    <location>
        <begin position="183"/>
        <end position="258"/>
    </location>
</feature>
<dbReference type="PANTHER" id="PTHR33490">
    <property type="entry name" value="BLR5614 PROTEIN-RELATED"/>
    <property type="match status" value="1"/>
</dbReference>
<gene>
    <name evidence="3" type="ORF">EBQ34_05595</name>
</gene>
<comment type="caution">
    <text evidence="3">The sequence shown here is derived from an EMBL/GenBank/DDBJ whole genome shotgun (WGS) entry which is preliminary data.</text>
</comment>
<sequence length="490" mass="52163">MPIARPGPARRARPQEHPHGQGVGWFKKSICTLFSLALINTLAMPLTQAMQIERHKQALQELAMPSPAEHYAQALTALGLALAGDDAHARPSATQRPSAPAPALAELAPQLARHAQHLQQQWDELRQGWADAGVDATILARQRQIEADFASQHRQLMALLRDAAGQPASANARQALADFVQTQRPRPSQLPVDLHNLPWQTLRPNPQAPAETAQQLQQNLLPEPETPPASAQASTTQASTTRAGKTQTAPTQAPAAPRPISYRLAIDADADADAAAPSNASAKSLQPSPSATTQPASDKSAKSASAPTAADLAATPEAPHSAQIQALAQSLGGNPFKIHQWVHDHIHFHPSHGSVQGAQDTLDKQRGNAYDTASLLIALLRSSGIPARYVYGTVDIPIAQVQNWVGGAATAHAAQQILGQGGVPNVILTRGGVDVAFRLEHVWVEALIQYHPGRGTRHVPGQSQPDAWVPLDASFKQFDHTSGMDLQAAV</sequence>
<dbReference type="Pfam" id="PF01841">
    <property type="entry name" value="Transglut_core"/>
    <property type="match status" value="1"/>
</dbReference>
<feature type="compositionally biased region" description="Low complexity" evidence="1">
    <location>
        <begin position="295"/>
        <end position="319"/>
    </location>
</feature>
<dbReference type="AlphaFoldDB" id="A0A3M6RJJ4"/>
<dbReference type="EMBL" id="RDQJ01000006">
    <property type="protein sequence ID" value="RMX15596.1"/>
    <property type="molecule type" value="Genomic_DNA"/>
</dbReference>
<dbReference type="RefSeq" id="WP_275251426.1">
    <property type="nucleotide sequence ID" value="NZ_RDQJ01000006.1"/>
</dbReference>
<evidence type="ECO:0000259" key="2">
    <source>
        <dbReference type="Pfam" id="PF01841"/>
    </source>
</evidence>
<feature type="domain" description="Transglutaminase-like" evidence="2">
    <location>
        <begin position="335"/>
        <end position="473"/>
    </location>
</feature>
<proteinExistence type="predicted"/>
<dbReference type="InterPro" id="IPR038765">
    <property type="entry name" value="Papain-like_cys_pep_sf"/>
</dbReference>
<dbReference type="Proteomes" id="UP000275180">
    <property type="component" value="Unassembled WGS sequence"/>
</dbReference>
<reference evidence="3 4" key="1">
    <citation type="submission" date="2018-10" db="EMBL/GenBank/DDBJ databases">
        <title>Comamonadaceae CDC group NO-1 genome sequencing and assembly.</title>
        <authorList>
            <person name="Bernier A.-M."/>
            <person name="Bernard K."/>
        </authorList>
    </citation>
    <scope>NUCLEOTIDE SEQUENCE [LARGE SCALE GENOMIC DNA]</scope>
    <source>
        <strain evidence="3 4">NML180582</strain>
    </source>
</reference>
<feature type="compositionally biased region" description="Low complexity" evidence="1">
    <location>
        <begin position="214"/>
        <end position="255"/>
    </location>
</feature>
<dbReference type="SUPFAM" id="SSF54001">
    <property type="entry name" value="Cysteine proteinases"/>
    <property type="match status" value="1"/>
</dbReference>
<feature type="region of interest" description="Disordered" evidence="1">
    <location>
        <begin position="271"/>
        <end position="321"/>
    </location>
</feature>
<accession>A0A3M6RJJ4</accession>
<dbReference type="PANTHER" id="PTHR33490:SF3">
    <property type="entry name" value="CONSERVED INTEGRAL MEMBRANE PROTEIN"/>
    <property type="match status" value="1"/>
</dbReference>
<dbReference type="Gene3D" id="3.10.620.30">
    <property type="match status" value="1"/>
</dbReference>
<evidence type="ECO:0000256" key="1">
    <source>
        <dbReference type="SAM" id="MobiDB-lite"/>
    </source>
</evidence>
<feature type="non-terminal residue" evidence="3">
    <location>
        <position position="490"/>
    </location>
</feature>
<dbReference type="InterPro" id="IPR002931">
    <property type="entry name" value="Transglutaminase-like"/>
</dbReference>